<gene>
    <name evidence="1" type="ORF">RO3G_14548</name>
</gene>
<dbReference type="VEuPathDB" id="FungiDB:RO3G_14548"/>
<dbReference type="GeneID" id="93621513"/>
<dbReference type="EMBL" id="CH476745">
    <property type="protein sequence ID" value="EIE89837.1"/>
    <property type="molecule type" value="Genomic_DNA"/>
</dbReference>
<dbReference type="Proteomes" id="UP000009138">
    <property type="component" value="Unassembled WGS sequence"/>
</dbReference>
<protein>
    <submittedName>
        <fullName evidence="1">Uncharacterized protein</fullName>
    </submittedName>
</protein>
<organism evidence="1 2">
    <name type="scientific">Rhizopus delemar (strain RA 99-880 / ATCC MYA-4621 / FGSC 9543 / NRRL 43880)</name>
    <name type="common">Mucormycosis agent</name>
    <name type="synonym">Rhizopus arrhizus var. delemar</name>
    <dbReference type="NCBI Taxonomy" id="246409"/>
    <lineage>
        <taxon>Eukaryota</taxon>
        <taxon>Fungi</taxon>
        <taxon>Fungi incertae sedis</taxon>
        <taxon>Mucoromycota</taxon>
        <taxon>Mucoromycotina</taxon>
        <taxon>Mucoromycetes</taxon>
        <taxon>Mucorales</taxon>
        <taxon>Mucorineae</taxon>
        <taxon>Rhizopodaceae</taxon>
        <taxon>Rhizopus</taxon>
    </lineage>
</organism>
<dbReference type="AlphaFoldDB" id="I1CN07"/>
<evidence type="ECO:0000313" key="2">
    <source>
        <dbReference type="Proteomes" id="UP000009138"/>
    </source>
</evidence>
<dbReference type="RefSeq" id="XP_067525233.1">
    <property type="nucleotide sequence ID" value="XM_067669132.1"/>
</dbReference>
<sequence length="153" mass="17855">MESKKCNYDMKLYVKEKKIGAKRKYNKGHKVEGVWVIGGYNNLKNIGYKHKTVNHKKYFKDPETNVHTNTIEESFNIEKLHILKEEEITLYQEKIKNNCSKNNNIIEYNIDGNESEIDELETSSDGTGCEDISDKKHLLVYVKLVEKLKNSPE</sequence>
<evidence type="ECO:0000313" key="1">
    <source>
        <dbReference type="EMBL" id="EIE89837.1"/>
    </source>
</evidence>
<accession>I1CN07</accession>
<name>I1CN07_RHIO9</name>
<reference evidence="1 2" key="1">
    <citation type="journal article" date="2009" name="PLoS Genet.">
        <title>Genomic analysis of the basal lineage fungus Rhizopus oryzae reveals a whole-genome duplication.</title>
        <authorList>
            <person name="Ma L.-J."/>
            <person name="Ibrahim A.S."/>
            <person name="Skory C."/>
            <person name="Grabherr M.G."/>
            <person name="Burger G."/>
            <person name="Butler M."/>
            <person name="Elias M."/>
            <person name="Idnurm A."/>
            <person name="Lang B.F."/>
            <person name="Sone T."/>
            <person name="Abe A."/>
            <person name="Calvo S.E."/>
            <person name="Corrochano L.M."/>
            <person name="Engels R."/>
            <person name="Fu J."/>
            <person name="Hansberg W."/>
            <person name="Kim J.-M."/>
            <person name="Kodira C.D."/>
            <person name="Koehrsen M.J."/>
            <person name="Liu B."/>
            <person name="Miranda-Saavedra D."/>
            <person name="O'Leary S."/>
            <person name="Ortiz-Castellanos L."/>
            <person name="Poulter R."/>
            <person name="Rodriguez-Romero J."/>
            <person name="Ruiz-Herrera J."/>
            <person name="Shen Y.-Q."/>
            <person name="Zeng Q."/>
            <person name="Galagan J."/>
            <person name="Birren B.W."/>
            <person name="Cuomo C.A."/>
            <person name="Wickes B.L."/>
        </authorList>
    </citation>
    <scope>NUCLEOTIDE SEQUENCE [LARGE SCALE GENOMIC DNA]</scope>
    <source>
        <strain evidence="2">RA 99-880 / ATCC MYA-4621 / FGSC 9543 / NRRL 43880</strain>
    </source>
</reference>
<dbReference type="eggNOG" id="ENOG502TF3I">
    <property type="taxonomic scope" value="Eukaryota"/>
</dbReference>
<dbReference type="InParanoid" id="I1CN07"/>
<keyword evidence="2" id="KW-1185">Reference proteome</keyword>
<proteinExistence type="predicted"/>